<dbReference type="PANTHER" id="PTHR36154:SF1">
    <property type="entry name" value="DNA-BINDING TRANSCRIPTIONAL ACTIVATOR ALPA"/>
    <property type="match status" value="1"/>
</dbReference>
<reference evidence="1" key="1">
    <citation type="submission" date="2021-04" db="EMBL/GenBank/DDBJ databases">
        <title>A collection of bacterial strains from the Burkholderia cepacia Research Laboratory and Repository.</title>
        <authorList>
            <person name="Lipuma J."/>
            <person name="Spilker T."/>
        </authorList>
    </citation>
    <scope>NUCLEOTIDE SEQUENCE</scope>
    <source>
        <strain evidence="1">AU36012</strain>
    </source>
</reference>
<dbReference type="Proteomes" id="UP000682266">
    <property type="component" value="Unassembled WGS sequence"/>
</dbReference>
<dbReference type="InterPro" id="IPR052931">
    <property type="entry name" value="Prophage_regulatory_activator"/>
</dbReference>
<gene>
    <name evidence="1" type="ORF">KDW93_27735</name>
</gene>
<name>A0AA41ED71_9BURK</name>
<dbReference type="Gene3D" id="1.10.238.160">
    <property type="match status" value="1"/>
</dbReference>
<protein>
    <submittedName>
        <fullName evidence="1">AlpA family phage regulatory protein</fullName>
    </submittedName>
</protein>
<dbReference type="Pfam" id="PF05930">
    <property type="entry name" value="Phage_AlpA"/>
    <property type="match status" value="1"/>
</dbReference>
<evidence type="ECO:0000313" key="1">
    <source>
        <dbReference type="EMBL" id="MBR8132707.1"/>
    </source>
</evidence>
<dbReference type="RefSeq" id="WP_060112473.1">
    <property type="nucleotide sequence ID" value="NZ_CADERF010000029.1"/>
</dbReference>
<sequence length="66" mass="7457">MAEIKQALVRRKQVEIETGLPRSSIYAKMRAGTFPQNVRIGARSVAWRRADIDAWIADPASFRAEV</sequence>
<dbReference type="InterPro" id="IPR010260">
    <property type="entry name" value="AlpA"/>
</dbReference>
<dbReference type="AlphaFoldDB" id="A0AA41ED71"/>
<evidence type="ECO:0000313" key="2">
    <source>
        <dbReference type="Proteomes" id="UP000682266"/>
    </source>
</evidence>
<comment type="caution">
    <text evidence="1">The sequence shown here is derived from an EMBL/GenBank/DDBJ whole genome shotgun (WGS) entry which is preliminary data.</text>
</comment>
<proteinExistence type="predicted"/>
<accession>A0AA41ED71</accession>
<dbReference type="EMBL" id="JAGSVG010000031">
    <property type="protein sequence ID" value="MBR8132707.1"/>
    <property type="molecule type" value="Genomic_DNA"/>
</dbReference>
<dbReference type="PANTHER" id="PTHR36154">
    <property type="entry name" value="DNA-BINDING TRANSCRIPTIONAL ACTIVATOR ALPA"/>
    <property type="match status" value="1"/>
</dbReference>
<organism evidence="1 2">
    <name type="scientific">Burkholderia ambifaria</name>
    <dbReference type="NCBI Taxonomy" id="152480"/>
    <lineage>
        <taxon>Bacteria</taxon>
        <taxon>Pseudomonadati</taxon>
        <taxon>Pseudomonadota</taxon>
        <taxon>Betaproteobacteria</taxon>
        <taxon>Burkholderiales</taxon>
        <taxon>Burkholderiaceae</taxon>
        <taxon>Burkholderia</taxon>
        <taxon>Burkholderia cepacia complex</taxon>
    </lineage>
</organism>